<name>A0ABV2B457_9GAMM</name>
<accession>A0ABV2B457</accession>
<gene>
    <name evidence="2" type="ORF">SADO_13153</name>
</gene>
<keyword evidence="2" id="KW-0808">Transferase</keyword>
<dbReference type="SUPFAM" id="SSF53271">
    <property type="entry name" value="PRTase-like"/>
    <property type="match status" value="1"/>
</dbReference>
<evidence type="ECO:0000313" key="3">
    <source>
        <dbReference type="Proteomes" id="UP001460888"/>
    </source>
</evidence>
<keyword evidence="3" id="KW-1185">Reference proteome</keyword>
<reference evidence="2 3" key="1">
    <citation type="submission" date="2013-03" db="EMBL/GenBank/DDBJ databases">
        <title>Salinisphaera dokdonensis CL-ES53 Genome Sequencing.</title>
        <authorList>
            <person name="Li C."/>
            <person name="Lai Q."/>
            <person name="Shao Z."/>
        </authorList>
    </citation>
    <scope>NUCLEOTIDE SEQUENCE [LARGE SCALE GENOMIC DNA]</scope>
    <source>
        <strain evidence="2 3">CL-ES53</strain>
    </source>
</reference>
<dbReference type="GO" id="GO:0016757">
    <property type="term" value="F:glycosyltransferase activity"/>
    <property type="evidence" value="ECO:0007669"/>
    <property type="project" value="UniProtKB-KW"/>
</dbReference>
<keyword evidence="2" id="KW-0328">Glycosyltransferase</keyword>
<dbReference type="Gene3D" id="3.40.50.2020">
    <property type="match status" value="1"/>
</dbReference>
<feature type="domain" description="Phosphoribosyltransferase" evidence="1">
    <location>
        <begin position="17"/>
        <end position="162"/>
    </location>
</feature>
<proteinExistence type="predicted"/>
<dbReference type="InterPro" id="IPR029057">
    <property type="entry name" value="PRTase-like"/>
</dbReference>
<dbReference type="InterPro" id="IPR000836">
    <property type="entry name" value="PRTase_dom"/>
</dbReference>
<dbReference type="CDD" id="cd06223">
    <property type="entry name" value="PRTases_typeI"/>
    <property type="match status" value="1"/>
</dbReference>
<dbReference type="RefSeq" id="WP_353112193.1">
    <property type="nucleotide sequence ID" value="NZ_APND01000004.1"/>
</dbReference>
<organism evidence="2 3">
    <name type="scientific">Salinisphaera dokdonensis CL-ES53</name>
    <dbReference type="NCBI Taxonomy" id="1304272"/>
    <lineage>
        <taxon>Bacteria</taxon>
        <taxon>Pseudomonadati</taxon>
        <taxon>Pseudomonadota</taxon>
        <taxon>Gammaproteobacteria</taxon>
        <taxon>Salinisphaerales</taxon>
        <taxon>Salinisphaeraceae</taxon>
        <taxon>Salinisphaera</taxon>
    </lineage>
</organism>
<dbReference type="EMBL" id="APND01000004">
    <property type="protein sequence ID" value="MES1930204.1"/>
    <property type="molecule type" value="Genomic_DNA"/>
</dbReference>
<evidence type="ECO:0000259" key="1">
    <source>
        <dbReference type="Pfam" id="PF00156"/>
    </source>
</evidence>
<protein>
    <submittedName>
        <fullName evidence="2">Phosphoribosyltransferase</fullName>
    </submittedName>
</protein>
<dbReference type="Proteomes" id="UP001460888">
    <property type="component" value="Unassembled WGS sequence"/>
</dbReference>
<evidence type="ECO:0000313" key="2">
    <source>
        <dbReference type="EMBL" id="MES1930204.1"/>
    </source>
</evidence>
<dbReference type="Pfam" id="PF00156">
    <property type="entry name" value="Pribosyltran"/>
    <property type="match status" value="1"/>
</dbReference>
<comment type="caution">
    <text evidence="2">The sequence shown here is derived from an EMBL/GenBank/DDBJ whole genome shotgun (WGS) entry which is preliminary data.</text>
</comment>
<sequence length="216" mass="23118">MTLFNDRRDAGRQLAAMLGLDGNDSVVLGLSRGGVPVAFEVARMLGKPLDVFVVRKLGVPGQPEVAMGAIASGGGRAINSDIVAQLDMTDETIEEAIAEERDELARRQRMYRGWDTPAAVYGRHVILVDDGLATGASMRAALDGVRALDAGSVTIAVPVAARDTCAWFTQAADQLVCLETPEPFGGLGRWYRDFGQTSDDEVCRLLGQARAIRRSA</sequence>
<dbReference type="Gene3D" id="3.30.1310.20">
    <property type="entry name" value="PRTase-like"/>
    <property type="match status" value="1"/>
</dbReference>